<dbReference type="InterPro" id="IPR011646">
    <property type="entry name" value="KAP_P-loop"/>
</dbReference>
<dbReference type="Pfam" id="PF07693">
    <property type="entry name" value="KAP_NTPase"/>
    <property type="match status" value="1"/>
</dbReference>
<dbReference type="RefSeq" id="WP_172396516.1">
    <property type="nucleotide sequence ID" value="NZ_MIMS01000117.1"/>
</dbReference>
<gene>
    <name evidence="2" type="ORF">BHL83_11080</name>
</gene>
<dbReference type="SUPFAM" id="SSF52540">
    <property type="entry name" value="P-loop containing nucleoside triphosphate hydrolases"/>
    <property type="match status" value="1"/>
</dbReference>
<evidence type="ECO:0000313" key="3">
    <source>
        <dbReference type="Proteomes" id="UP000194219"/>
    </source>
</evidence>
<dbReference type="Proteomes" id="UP000194219">
    <property type="component" value="Unassembled WGS sequence"/>
</dbReference>
<protein>
    <recommendedName>
        <fullName evidence="1">KAP NTPase domain-containing protein</fullName>
    </recommendedName>
</protein>
<dbReference type="EMBL" id="MIMV01000052">
    <property type="protein sequence ID" value="OTA91690.1"/>
    <property type="molecule type" value="Genomic_DNA"/>
</dbReference>
<dbReference type="AlphaFoldDB" id="A0AAE5J9K3"/>
<dbReference type="InterPro" id="IPR027417">
    <property type="entry name" value="P-loop_NTPase"/>
</dbReference>
<evidence type="ECO:0000259" key="1">
    <source>
        <dbReference type="Pfam" id="PF07693"/>
    </source>
</evidence>
<accession>A0AAE5J9K3</accession>
<reference evidence="2 3" key="1">
    <citation type="submission" date="2016-09" db="EMBL/GenBank/DDBJ databases">
        <title>Lactobacillus reuteri KLR3006, genome sequencing and assembly.</title>
        <authorList>
            <person name="Lee J.-Y."/>
            <person name="Kim E.B."/>
            <person name="Choi Y.-J."/>
        </authorList>
    </citation>
    <scope>NUCLEOTIDE SEQUENCE [LARGE SCALE GENOMIC DNA]</scope>
    <source>
        <strain evidence="2 3">KLR3006</strain>
    </source>
</reference>
<sequence length="401" mass="45903">MNKYDILPTKSNLALSIKNDTTGRNSNLYNLLRLLNFQQDSLSIAINGSWGTGKTFFIKQCQLMLDNAFSCEDDEILQAIEKLCPGEESLANIRKTHFRTAYYDAWEHDSEEDPIASLIRCLATTDWSTNVKESLIKAADIGSSILQATTNIDLKGLVKTLKDNSSDLITPDNLEQIKKRFNATLAELAPDQGKLTIFVDELDRCKPTYAVKLLERIKHYFNNPNVTFIFAVDLSQLQYTINQYYGLQFNGYQYLDRFFDLVISLSAPDIDKYFDNTKNILEAVQHFEKSDPKNSYYYLFCKELINHFSFSIRQINHFYLKTNSAAYNLLDQILNPQGIAFQSERNGKFIIYEFLLPLMNALNQADIDEYNNVKGGFKLSFYGGLKMYDLGGLGIDRCQAI</sequence>
<comment type="caution">
    <text evidence="2">The sequence shown here is derived from an EMBL/GenBank/DDBJ whole genome shotgun (WGS) entry which is preliminary data.</text>
</comment>
<evidence type="ECO:0000313" key="2">
    <source>
        <dbReference type="EMBL" id="OTA91690.1"/>
    </source>
</evidence>
<feature type="domain" description="KAP NTPase" evidence="1">
    <location>
        <begin position="27"/>
        <end position="318"/>
    </location>
</feature>
<dbReference type="Gene3D" id="3.40.50.300">
    <property type="entry name" value="P-loop containing nucleotide triphosphate hydrolases"/>
    <property type="match status" value="1"/>
</dbReference>
<organism evidence="2 3">
    <name type="scientific">Limosilactobacillus reuteri</name>
    <name type="common">Lactobacillus reuteri</name>
    <dbReference type="NCBI Taxonomy" id="1598"/>
    <lineage>
        <taxon>Bacteria</taxon>
        <taxon>Bacillati</taxon>
        <taxon>Bacillota</taxon>
        <taxon>Bacilli</taxon>
        <taxon>Lactobacillales</taxon>
        <taxon>Lactobacillaceae</taxon>
        <taxon>Limosilactobacillus</taxon>
    </lineage>
</organism>
<proteinExistence type="predicted"/>
<name>A0AAE5J9K3_LIMRT</name>